<dbReference type="PANTHER" id="PTHR30461:SF23">
    <property type="entry name" value="DNA RECOMBINASE-RELATED"/>
    <property type="match status" value="1"/>
</dbReference>
<dbReference type="Pfam" id="PF13408">
    <property type="entry name" value="Zn_ribbon_recom"/>
    <property type="match status" value="1"/>
</dbReference>
<dbReference type="OrthoDB" id="2290206at2"/>
<dbReference type="eggNOG" id="COG1961">
    <property type="taxonomic scope" value="Bacteria"/>
</dbReference>
<dbReference type="Proteomes" id="UP000002424">
    <property type="component" value="Chromosome"/>
</dbReference>
<dbReference type="InterPro" id="IPR050639">
    <property type="entry name" value="SSR_resolvase"/>
</dbReference>
<dbReference type="Gene3D" id="3.90.1750.20">
    <property type="entry name" value="Putative Large Serine Recombinase, Chain B, Domain 2"/>
    <property type="match status" value="1"/>
</dbReference>
<gene>
    <name evidence="3" type="ordered locus">Avin_37130</name>
</gene>
<dbReference type="SMART" id="SM00857">
    <property type="entry name" value="Resolvase"/>
    <property type="match status" value="1"/>
</dbReference>
<dbReference type="Gene3D" id="3.40.50.1390">
    <property type="entry name" value="Resolvase, N-terminal catalytic domain"/>
    <property type="match status" value="1"/>
</dbReference>
<dbReference type="KEGG" id="avn:Avin_37130"/>
<evidence type="ECO:0000259" key="2">
    <source>
        <dbReference type="PROSITE" id="PS51737"/>
    </source>
</evidence>
<dbReference type="GeneID" id="88188160"/>
<dbReference type="HOGENOM" id="CLU_010686_18_13_6"/>
<dbReference type="PROSITE" id="PS51736">
    <property type="entry name" value="RECOMBINASES_3"/>
    <property type="match status" value="1"/>
</dbReference>
<dbReference type="SUPFAM" id="SSF53041">
    <property type="entry name" value="Resolvase-like"/>
    <property type="match status" value="1"/>
</dbReference>
<dbReference type="InterPro" id="IPR025827">
    <property type="entry name" value="Zn_ribbon_recom_dom"/>
</dbReference>
<reference evidence="3 4" key="1">
    <citation type="journal article" date="2009" name="J. Bacteriol.">
        <title>Genome sequence of Azotobacter vinelandii, an obligate aerobe specialized to support diverse anaerobic metabolic processes.</title>
        <authorList>
            <person name="Setubal J.C."/>
            <person name="dos Santos P."/>
            <person name="Goldman B.S."/>
            <person name="Ertesvag H."/>
            <person name="Espin G."/>
            <person name="Rubio L.M."/>
            <person name="Valla S."/>
            <person name="Almeida N.F."/>
            <person name="Balasubramanian D."/>
            <person name="Cromes L."/>
            <person name="Curatti L."/>
            <person name="Du Z."/>
            <person name="Godsy E."/>
            <person name="Goodner B."/>
            <person name="Hellner-Burris K."/>
            <person name="Hernandez J.A."/>
            <person name="Houmiel K."/>
            <person name="Imperial J."/>
            <person name="Kennedy C."/>
            <person name="Larson T.J."/>
            <person name="Latreille P."/>
            <person name="Ligon L.S."/>
            <person name="Lu J."/>
            <person name="Maerk M."/>
            <person name="Miller N.M."/>
            <person name="Norton S."/>
            <person name="O'Carroll I.P."/>
            <person name="Paulsen I."/>
            <person name="Raulfs E.C."/>
            <person name="Roemer R."/>
            <person name="Rosser J."/>
            <person name="Segura D."/>
            <person name="Slater S."/>
            <person name="Stricklin S.L."/>
            <person name="Studholme D.J."/>
            <person name="Sun J."/>
            <person name="Viana C.J."/>
            <person name="Wallin E."/>
            <person name="Wang B."/>
            <person name="Wheeler C."/>
            <person name="Zhu H."/>
            <person name="Dean D.R."/>
            <person name="Dixon R."/>
            <person name="Wood D."/>
        </authorList>
    </citation>
    <scope>NUCLEOTIDE SEQUENCE [LARGE SCALE GENOMIC DNA]</scope>
    <source>
        <strain evidence="4">DJ / ATCC BAA-1303</strain>
    </source>
</reference>
<accession>C1DRY4</accession>
<evidence type="ECO:0000313" key="4">
    <source>
        <dbReference type="Proteomes" id="UP000002424"/>
    </source>
</evidence>
<proteinExistence type="predicted"/>
<dbReference type="CDD" id="cd00338">
    <property type="entry name" value="Ser_Recombinase"/>
    <property type="match status" value="1"/>
</dbReference>
<dbReference type="InterPro" id="IPR011109">
    <property type="entry name" value="DNA_bind_recombinase_dom"/>
</dbReference>
<feature type="domain" description="Resolvase/invertase-type recombinase catalytic" evidence="1">
    <location>
        <begin position="2"/>
        <end position="149"/>
    </location>
</feature>
<dbReference type="GO" id="GO:0003677">
    <property type="term" value="F:DNA binding"/>
    <property type="evidence" value="ECO:0007669"/>
    <property type="project" value="InterPro"/>
</dbReference>
<dbReference type="InterPro" id="IPR038109">
    <property type="entry name" value="DNA_bind_recomb_sf"/>
</dbReference>
<dbReference type="AlphaFoldDB" id="C1DRY4"/>
<dbReference type="EnsemblBacteria" id="ACO79859">
    <property type="protein sequence ID" value="ACO79859"/>
    <property type="gene ID" value="Avin_37130"/>
</dbReference>
<dbReference type="PANTHER" id="PTHR30461">
    <property type="entry name" value="DNA-INVERTASE FROM LAMBDOID PROPHAGE"/>
    <property type="match status" value="1"/>
</dbReference>
<dbReference type="RefSeq" id="WP_012702234.1">
    <property type="nucleotide sequence ID" value="NC_012560.1"/>
</dbReference>
<organism evidence="3 4">
    <name type="scientific">Azotobacter vinelandii (strain DJ / ATCC BAA-1303)</name>
    <dbReference type="NCBI Taxonomy" id="322710"/>
    <lineage>
        <taxon>Bacteria</taxon>
        <taxon>Pseudomonadati</taxon>
        <taxon>Pseudomonadota</taxon>
        <taxon>Gammaproteobacteria</taxon>
        <taxon>Pseudomonadales</taxon>
        <taxon>Pseudomonadaceae</taxon>
        <taxon>Azotobacter</taxon>
    </lineage>
</organism>
<dbReference type="InterPro" id="IPR006119">
    <property type="entry name" value="Resolv_N"/>
</dbReference>
<name>C1DRY4_AZOVD</name>
<keyword evidence="4" id="KW-1185">Reference proteome</keyword>
<dbReference type="Pfam" id="PF07508">
    <property type="entry name" value="Recombinase"/>
    <property type="match status" value="1"/>
</dbReference>
<protein>
    <submittedName>
        <fullName evidence="3">Recombinase</fullName>
    </submittedName>
</protein>
<evidence type="ECO:0000259" key="1">
    <source>
        <dbReference type="PROSITE" id="PS51736"/>
    </source>
</evidence>
<feature type="domain" description="Recombinase" evidence="2">
    <location>
        <begin position="156"/>
        <end position="294"/>
    </location>
</feature>
<evidence type="ECO:0000313" key="3">
    <source>
        <dbReference type="EMBL" id="ACO79859.1"/>
    </source>
</evidence>
<dbReference type="InterPro" id="IPR036162">
    <property type="entry name" value="Resolvase-like_N_sf"/>
</dbReference>
<dbReference type="STRING" id="322710.Avin_37130"/>
<dbReference type="PROSITE" id="PS51737">
    <property type="entry name" value="RECOMBINASE_DNA_BIND"/>
    <property type="match status" value="1"/>
</dbReference>
<sequence>MRVAIYARYSSDKQAETSIADQVAICQARALREGWQVVFSHSDNAVSGSTAVGSRPGGAALLADALAGRFDVLLLEGLDRLSRDQVEQERIVRRLEHRDIRIVGLADGYDSQHAGRKVMRGVRGLINELYLDDLRHKTQRGMHGQVDRGYIAGGKCYGYRIMREEGGSRYEIDEAQAHWVRWIFEQAASGRAFRGIVYELNERAVPSPRDSSWTLSAIYGSPVKGSGLLNNCLYVGRYIWNRSQWLKDPDTGRRQRVDRPRSEWRETAVPELRIVPDELWLRVRDRIDEGRDEFGRKRSQRPPGTLLGGLMRCPYCGGPMIALNQLYYGCNVGHDRGPTVCRGFRIRRDLAERRLVTAVREDLLSSAAAEEFERAFLEQVAMLAGQDSAMTAMQRRVDELAAEVGRLVEAIAVVGVSSALAARLQAAEREQAGLMREIELMSKANADSPDIRGVFRRLLINLGDALRRDAVQGRAALAEIIERVDIELRGDEVWGHIATGPALQIAVGASCYNDGCGGWI</sequence>
<dbReference type="GO" id="GO:0000150">
    <property type="term" value="F:DNA strand exchange activity"/>
    <property type="evidence" value="ECO:0007669"/>
    <property type="project" value="InterPro"/>
</dbReference>
<dbReference type="EMBL" id="CP001157">
    <property type="protein sequence ID" value="ACO79859.1"/>
    <property type="molecule type" value="Genomic_DNA"/>
</dbReference>
<dbReference type="Pfam" id="PF00239">
    <property type="entry name" value="Resolvase"/>
    <property type="match status" value="1"/>
</dbReference>